<feature type="domain" description="TF-B3" evidence="8">
    <location>
        <begin position="238"/>
        <end position="336"/>
    </location>
</feature>
<proteinExistence type="predicted"/>
<keyword evidence="4" id="KW-0804">Transcription</keyword>
<evidence type="ECO:0000313" key="9">
    <source>
        <dbReference type="Proteomes" id="UP000813463"/>
    </source>
</evidence>
<evidence type="ECO:0000256" key="4">
    <source>
        <dbReference type="ARBA" id="ARBA00023163"/>
    </source>
</evidence>
<dbReference type="SUPFAM" id="SSF101936">
    <property type="entry name" value="DNA-binding pseudobarrel domain"/>
    <property type="match status" value="2"/>
</dbReference>
<dbReference type="InterPro" id="IPR044837">
    <property type="entry name" value="REM16-like"/>
</dbReference>
<accession>A0ABM3RPI3</accession>
<keyword evidence="9" id="KW-1185">Reference proteome</keyword>
<evidence type="ECO:0000259" key="8">
    <source>
        <dbReference type="PROSITE" id="PS50863"/>
    </source>
</evidence>
<feature type="compositionally biased region" description="Acidic residues" evidence="6">
    <location>
        <begin position="179"/>
        <end position="194"/>
    </location>
</feature>
<organism evidence="9 10">
    <name type="scientific">Spinacia oleracea</name>
    <name type="common">Spinach</name>
    <dbReference type="NCBI Taxonomy" id="3562"/>
    <lineage>
        <taxon>Eukaryota</taxon>
        <taxon>Viridiplantae</taxon>
        <taxon>Streptophyta</taxon>
        <taxon>Embryophyta</taxon>
        <taxon>Tracheophyta</taxon>
        <taxon>Spermatophyta</taxon>
        <taxon>Magnoliopsida</taxon>
        <taxon>eudicotyledons</taxon>
        <taxon>Gunneridae</taxon>
        <taxon>Pentapetalae</taxon>
        <taxon>Caryophyllales</taxon>
        <taxon>Chenopodiaceae</taxon>
        <taxon>Chenopodioideae</taxon>
        <taxon>Anserineae</taxon>
        <taxon>Spinacia</taxon>
    </lineage>
</organism>
<feature type="chain" id="PRO_5045510190" evidence="7">
    <location>
        <begin position="30"/>
        <end position="348"/>
    </location>
</feature>
<dbReference type="InterPro" id="IPR015300">
    <property type="entry name" value="DNA-bd_pseudobarrel_sf"/>
</dbReference>
<dbReference type="PANTHER" id="PTHR31391:SF106">
    <property type="entry name" value="B3 DOMAIN-CONTAINING PROTEIN OS01G0723500"/>
    <property type="match status" value="1"/>
</dbReference>
<evidence type="ECO:0000256" key="1">
    <source>
        <dbReference type="ARBA" id="ARBA00004123"/>
    </source>
</evidence>
<name>A0ABM3RPI3_SPIOL</name>
<keyword evidence="7" id="KW-0732">Signal</keyword>
<evidence type="ECO:0000256" key="6">
    <source>
        <dbReference type="SAM" id="MobiDB-lite"/>
    </source>
</evidence>
<gene>
    <name evidence="10" type="primary">LOC110783993</name>
</gene>
<evidence type="ECO:0000256" key="2">
    <source>
        <dbReference type="ARBA" id="ARBA00023015"/>
    </source>
</evidence>
<reference evidence="9" key="1">
    <citation type="journal article" date="2021" name="Nat. Commun.">
        <title>Genomic analyses provide insights into spinach domestication and the genetic basis of agronomic traits.</title>
        <authorList>
            <person name="Cai X."/>
            <person name="Sun X."/>
            <person name="Xu C."/>
            <person name="Sun H."/>
            <person name="Wang X."/>
            <person name="Ge C."/>
            <person name="Zhang Z."/>
            <person name="Wang Q."/>
            <person name="Fei Z."/>
            <person name="Jiao C."/>
            <person name="Wang Q."/>
        </authorList>
    </citation>
    <scope>NUCLEOTIDE SEQUENCE [LARGE SCALE GENOMIC DNA]</scope>
    <source>
        <strain evidence="9">cv. Varoflay</strain>
    </source>
</reference>
<sequence length="348" mass="41050">MRDLRVDKRLHQSCLLLLPLLVEMANVCAKCKTWRKNQYWNVFPHNKHHFFKVMLGDFRNYLRIPRKFKDEYTEKLSKEMTLRGPSGNYWTAALAQRGEDIQLQDGWRDFVKDHSLEEGNFLVFQHVKDSLFDVLIFDKTGCEREDSHFVEQDGDLCHENCCTMFKNTNQQTNNTSLLSEDEDEDEDEDEEESQQELGTNSKTRQWKYYESNRRPITKKDKERAFHLASKHSTTRPSCMIKMRPSHVHHLFILTINRDFADHCLSKESQDILLRVDSKIWKVALKHRNVQCTLNKGWAQFVLENNLETEDYCVLELADTGESQQTLTLDVYIFRAVKEIVPLKVVLPS</sequence>
<keyword evidence="2" id="KW-0805">Transcription regulation</keyword>
<comment type="subcellular location">
    <subcellularLocation>
        <location evidence="1">Nucleus</location>
    </subcellularLocation>
</comment>
<dbReference type="Gene3D" id="2.40.330.10">
    <property type="entry name" value="DNA-binding pseudobarrel domain"/>
    <property type="match status" value="2"/>
</dbReference>
<feature type="signal peptide" evidence="7">
    <location>
        <begin position="1"/>
        <end position="29"/>
    </location>
</feature>
<reference evidence="10" key="2">
    <citation type="submission" date="2025-08" db="UniProtKB">
        <authorList>
            <consortium name="RefSeq"/>
        </authorList>
    </citation>
    <scope>IDENTIFICATION</scope>
    <source>
        <tissue evidence="10">Leaf</tissue>
    </source>
</reference>
<evidence type="ECO:0000256" key="5">
    <source>
        <dbReference type="ARBA" id="ARBA00023242"/>
    </source>
</evidence>
<evidence type="ECO:0000313" key="10">
    <source>
        <dbReference type="RefSeq" id="XP_056697536.1"/>
    </source>
</evidence>
<evidence type="ECO:0000256" key="3">
    <source>
        <dbReference type="ARBA" id="ARBA00023125"/>
    </source>
</evidence>
<dbReference type="InterPro" id="IPR003340">
    <property type="entry name" value="B3_DNA-bd"/>
</dbReference>
<keyword evidence="3" id="KW-0238">DNA-binding</keyword>
<dbReference type="RefSeq" id="XP_056697536.1">
    <property type="nucleotide sequence ID" value="XM_056841558.1"/>
</dbReference>
<dbReference type="SMART" id="SM01019">
    <property type="entry name" value="B3"/>
    <property type="match status" value="2"/>
</dbReference>
<dbReference type="PANTHER" id="PTHR31391">
    <property type="entry name" value="B3 DOMAIN-CONTAINING PROTEIN OS11G0197600-RELATED"/>
    <property type="match status" value="1"/>
</dbReference>
<dbReference type="PROSITE" id="PS50863">
    <property type="entry name" value="B3"/>
    <property type="match status" value="2"/>
</dbReference>
<keyword evidence="5" id="KW-0539">Nucleus</keyword>
<dbReference type="GeneID" id="110783993"/>
<protein>
    <submittedName>
        <fullName evidence="10">B3 domain-containing protein Os01g0723500-like isoform X1</fullName>
    </submittedName>
</protein>
<dbReference type="CDD" id="cd10017">
    <property type="entry name" value="B3_DNA"/>
    <property type="match status" value="2"/>
</dbReference>
<feature type="region of interest" description="Disordered" evidence="6">
    <location>
        <begin position="173"/>
        <end position="204"/>
    </location>
</feature>
<feature type="domain" description="TF-B3" evidence="8">
    <location>
        <begin position="47"/>
        <end position="140"/>
    </location>
</feature>
<evidence type="ECO:0000256" key="7">
    <source>
        <dbReference type="SAM" id="SignalP"/>
    </source>
</evidence>
<dbReference type="Pfam" id="PF02362">
    <property type="entry name" value="B3"/>
    <property type="match status" value="2"/>
</dbReference>
<dbReference type="Proteomes" id="UP000813463">
    <property type="component" value="Chromosome 1"/>
</dbReference>